<sequence>MQKIKQTIKNNPALKKIMHSCIVRNYRPRLWVKLFWNPFVHNVASSSVIRRSSRRDVFPFNEFQVGKKTIIESFAIINNAVGSVKIGNNCVIGIGDTVIGPVTIEDNVILAQNIVMSGLNHTYTDVTKPIVEQGVTTHPITIKANSWIGANCTLVGGITIGKHCVIGGGSVVTKSVPDYHIAIGNPAKLVKRYNFETEEWEKI</sequence>
<dbReference type="InterPro" id="IPR001451">
    <property type="entry name" value="Hexapep"/>
</dbReference>
<dbReference type="CDD" id="cd04647">
    <property type="entry name" value="LbH_MAT_like"/>
    <property type="match status" value="1"/>
</dbReference>
<evidence type="ECO:0000256" key="1">
    <source>
        <dbReference type="ARBA" id="ARBA00007274"/>
    </source>
</evidence>
<protein>
    <submittedName>
        <fullName evidence="3">Acyltransferase</fullName>
    </submittedName>
</protein>
<evidence type="ECO:0000313" key="3">
    <source>
        <dbReference type="EMBL" id="QWG05573.1"/>
    </source>
</evidence>
<evidence type="ECO:0000256" key="2">
    <source>
        <dbReference type="ARBA" id="ARBA00022679"/>
    </source>
</evidence>
<dbReference type="PANTHER" id="PTHR23416">
    <property type="entry name" value="SIALIC ACID SYNTHASE-RELATED"/>
    <property type="match status" value="1"/>
</dbReference>
<organism evidence="3 4">
    <name type="scientific">Flammeovirga yaeyamensis</name>
    <dbReference type="NCBI Taxonomy" id="367791"/>
    <lineage>
        <taxon>Bacteria</taxon>
        <taxon>Pseudomonadati</taxon>
        <taxon>Bacteroidota</taxon>
        <taxon>Cytophagia</taxon>
        <taxon>Cytophagales</taxon>
        <taxon>Flammeovirgaceae</taxon>
        <taxon>Flammeovirga</taxon>
    </lineage>
</organism>
<dbReference type="KEGG" id="fya:KMW28_25965"/>
<dbReference type="EMBL" id="CP076133">
    <property type="protein sequence ID" value="QWG05573.1"/>
    <property type="molecule type" value="Genomic_DNA"/>
</dbReference>
<dbReference type="GO" id="GO:0005829">
    <property type="term" value="C:cytosol"/>
    <property type="evidence" value="ECO:0007669"/>
    <property type="project" value="TreeGrafter"/>
</dbReference>
<dbReference type="PANTHER" id="PTHR23416:SF23">
    <property type="entry name" value="ACETYLTRANSFERASE C18B11.09C-RELATED"/>
    <property type="match status" value="1"/>
</dbReference>
<dbReference type="GO" id="GO:0008374">
    <property type="term" value="F:O-acyltransferase activity"/>
    <property type="evidence" value="ECO:0007669"/>
    <property type="project" value="TreeGrafter"/>
</dbReference>
<keyword evidence="3" id="KW-0012">Acyltransferase</keyword>
<dbReference type="InterPro" id="IPR011004">
    <property type="entry name" value="Trimer_LpxA-like_sf"/>
</dbReference>
<reference evidence="3 4" key="1">
    <citation type="submission" date="2021-05" db="EMBL/GenBank/DDBJ databases">
        <title>Comparative genomic studies on the polysaccharide-degrading batcterial strains of the Flammeovirga genus.</title>
        <authorList>
            <person name="Zewei F."/>
            <person name="Zheng Z."/>
            <person name="Yu L."/>
            <person name="Ruyue G."/>
            <person name="Yanhong M."/>
            <person name="Yuanyuan C."/>
            <person name="Jingyan G."/>
            <person name="Wenjun H."/>
        </authorList>
    </citation>
    <scope>NUCLEOTIDE SEQUENCE [LARGE SCALE GENOMIC DNA]</scope>
    <source>
        <strain evidence="3 4">NBRC:100898</strain>
    </source>
</reference>
<dbReference type="Pfam" id="PF14602">
    <property type="entry name" value="Hexapep_2"/>
    <property type="match status" value="1"/>
</dbReference>
<accession>A0AAX1NG61</accession>
<keyword evidence="4" id="KW-1185">Reference proteome</keyword>
<gene>
    <name evidence="3" type="ORF">KMW28_25965</name>
</gene>
<dbReference type="AlphaFoldDB" id="A0AAX1NG61"/>
<dbReference type="Gene3D" id="2.160.10.10">
    <property type="entry name" value="Hexapeptide repeat proteins"/>
    <property type="match status" value="2"/>
</dbReference>
<dbReference type="SUPFAM" id="SSF51161">
    <property type="entry name" value="Trimeric LpxA-like enzymes"/>
    <property type="match status" value="1"/>
</dbReference>
<evidence type="ECO:0000313" key="4">
    <source>
        <dbReference type="Proteomes" id="UP000678679"/>
    </source>
</evidence>
<dbReference type="Pfam" id="PF00132">
    <property type="entry name" value="Hexapep"/>
    <property type="match status" value="1"/>
</dbReference>
<proteinExistence type="inferred from homology"/>
<name>A0AAX1NG61_9BACT</name>
<dbReference type="InterPro" id="IPR051159">
    <property type="entry name" value="Hexapeptide_acetyltransf"/>
</dbReference>
<dbReference type="Proteomes" id="UP000678679">
    <property type="component" value="Chromosome 2"/>
</dbReference>
<comment type="similarity">
    <text evidence="1">Belongs to the transferase hexapeptide repeat family.</text>
</comment>
<keyword evidence="2" id="KW-0808">Transferase</keyword>